<dbReference type="HOGENOM" id="CLU_2477964_0_0_9"/>
<dbReference type="Proteomes" id="UP000245423">
    <property type="component" value="Chromosome 1"/>
</dbReference>
<evidence type="ECO:0000313" key="2">
    <source>
        <dbReference type="EMBL" id="SHD75722.1"/>
    </source>
</evidence>
<sequence length="87" mass="10164">MSVNVNKNEYPIDINDRTNQSNDNIDEKQNVKLEDTNNMSAEKENVETEEQEIKVNNLVKEKNTKDPKADIPLDILNQFKKIYKNNI</sequence>
<name>M1ZFR2_9FIRM</name>
<dbReference type="EMBL" id="LT669839">
    <property type="protein sequence ID" value="SHD75722.1"/>
    <property type="molecule type" value="Genomic_DNA"/>
</dbReference>
<dbReference type="AlphaFoldDB" id="M1ZFR2"/>
<accession>M1ZFR2</accession>
<reference evidence="2 3" key="1">
    <citation type="submission" date="2016-11" db="EMBL/GenBank/DDBJ databases">
        <authorList>
            <person name="Manzoor S."/>
        </authorList>
    </citation>
    <scope>NUCLEOTIDE SEQUENCE [LARGE SCALE GENOMIC DNA]</scope>
    <source>
        <strain evidence="2">Clostridium ultunense strain Esp</strain>
    </source>
</reference>
<keyword evidence="3" id="KW-1185">Reference proteome</keyword>
<feature type="region of interest" description="Disordered" evidence="1">
    <location>
        <begin position="1"/>
        <end position="29"/>
    </location>
</feature>
<dbReference type="RefSeq" id="WP_005587468.1">
    <property type="nucleotide sequence ID" value="NZ_LT669839.1"/>
</dbReference>
<gene>
    <name evidence="2" type="ORF">CUESP1_0331</name>
</gene>
<protein>
    <submittedName>
        <fullName evidence="2">Uncharacterized protein</fullName>
    </submittedName>
</protein>
<organism evidence="2 3">
    <name type="scientific">[Clostridium] ultunense Esp</name>
    <dbReference type="NCBI Taxonomy" id="1288971"/>
    <lineage>
        <taxon>Bacteria</taxon>
        <taxon>Bacillati</taxon>
        <taxon>Bacillota</taxon>
        <taxon>Tissierellia</taxon>
        <taxon>Tissierellales</taxon>
        <taxon>Tepidimicrobiaceae</taxon>
        <taxon>Schnuerera</taxon>
    </lineage>
</organism>
<evidence type="ECO:0000313" key="3">
    <source>
        <dbReference type="Proteomes" id="UP000245423"/>
    </source>
</evidence>
<evidence type="ECO:0000256" key="1">
    <source>
        <dbReference type="SAM" id="MobiDB-lite"/>
    </source>
</evidence>
<proteinExistence type="predicted"/>